<gene>
    <name evidence="1" type="ORF">KIW84_055752</name>
</gene>
<dbReference type="PANTHER" id="PTHR46890:SF48">
    <property type="entry name" value="RNA-DIRECTED DNA POLYMERASE"/>
    <property type="match status" value="1"/>
</dbReference>
<evidence type="ECO:0000313" key="1">
    <source>
        <dbReference type="EMBL" id="KAI5410367.1"/>
    </source>
</evidence>
<dbReference type="Gramene" id="Psat05G0575200-T1">
    <property type="protein sequence ID" value="KAI5410367.1"/>
    <property type="gene ID" value="KIW84_055752"/>
</dbReference>
<keyword evidence="2" id="KW-1185">Reference proteome</keyword>
<reference evidence="1 2" key="1">
    <citation type="journal article" date="2022" name="Nat. Genet.">
        <title>Improved pea reference genome and pan-genome highlight genomic features and evolutionary characteristics.</title>
        <authorList>
            <person name="Yang T."/>
            <person name="Liu R."/>
            <person name="Luo Y."/>
            <person name="Hu S."/>
            <person name="Wang D."/>
            <person name="Wang C."/>
            <person name="Pandey M.K."/>
            <person name="Ge S."/>
            <person name="Xu Q."/>
            <person name="Li N."/>
            <person name="Li G."/>
            <person name="Huang Y."/>
            <person name="Saxena R.K."/>
            <person name="Ji Y."/>
            <person name="Li M."/>
            <person name="Yan X."/>
            <person name="He Y."/>
            <person name="Liu Y."/>
            <person name="Wang X."/>
            <person name="Xiang C."/>
            <person name="Varshney R.K."/>
            <person name="Ding H."/>
            <person name="Gao S."/>
            <person name="Zong X."/>
        </authorList>
    </citation>
    <scope>NUCLEOTIDE SEQUENCE [LARGE SCALE GENOMIC DNA]</scope>
    <source>
        <strain evidence="1 2">cv. Zhongwan 6</strain>
    </source>
</reference>
<dbReference type="Proteomes" id="UP001058974">
    <property type="component" value="Chromosome 5"/>
</dbReference>
<name>A0A9D4WYN9_PEA</name>
<evidence type="ECO:0000313" key="2">
    <source>
        <dbReference type="Proteomes" id="UP001058974"/>
    </source>
</evidence>
<organism evidence="1 2">
    <name type="scientific">Pisum sativum</name>
    <name type="common">Garden pea</name>
    <name type="synonym">Lathyrus oleraceus</name>
    <dbReference type="NCBI Taxonomy" id="3888"/>
    <lineage>
        <taxon>Eukaryota</taxon>
        <taxon>Viridiplantae</taxon>
        <taxon>Streptophyta</taxon>
        <taxon>Embryophyta</taxon>
        <taxon>Tracheophyta</taxon>
        <taxon>Spermatophyta</taxon>
        <taxon>Magnoliopsida</taxon>
        <taxon>eudicotyledons</taxon>
        <taxon>Gunneridae</taxon>
        <taxon>Pentapetalae</taxon>
        <taxon>rosids</taxon>
        <taxon>fabids</taxon>
        <taxon>Fabales</taxon>
        <taxon>Fabaceae</taxon>
        <taxon>Papilionoideae</taxon>
        <taxon>50 kb inversion clade</taxon>
        <taxon>NPAAA clade</taxon>
        <taxon>Hologalegina</taxon>
        <taxon>IRL clade</taxon>
        <taxon>Fabeae</taxon>
        <taxon>Lathyrus</taxon>
    </lineage>
</organism>
<protein>
    <recommendedName>
        <fullName evidence="3">Reverse transcriptase</fullName>
    </recommendedName>
</protein>
<dbReference type="AlphaFoldDB" id="A0A9D4WYN9"/>
<evidence type="ECO:0008006" key="3">
    <source>
        <dbReference type="Google" id="ProtNLM"/>
    </source>
</evidence>
<dbReference type="InterPro" id="IPR052343">
    <property type="entry name" value="Retrotransposon-Effector_Assoc"/>
</dbReference>
<comment type="caution">
    <text evidence="1">The sequence shown here is derived from an EMBL/GenBank/DDBJ whole genome shotgun (WGS) entry which is preliminary data.</text>
</comment>
<sequence>MASPSIGNLSIHDDGEEEGFCFDLEEAVSDCDLVDIPMEVHQFTWIRSRGTEHVVEERQQKRRNRVFRFENYWLTEEDIETVVQNGLIWKVTLGAMIWSRRRDFSKFRRNIMNFLSRKIFIGNKGKMHWLQDGDLNTKFFHLSATIRKKFQKIDMLMRGDGTEPRISTEDNNRLTVPLVKEELHAALLEMHPNKSLGPDGFNPTFYQNFWDVCVSKALANKLKILLDKCVAEEQSAFVEDRSIIDNVMIVIEVVHAFKRRTKDEDLGQEINITKYEVFFSRNISNSAKEDLASIMGVRHVMGTGKYLGLPSRIEGGSNNSGIQWMSWEKLTCSKKEGGLGFRDFKSFNMDMVAKEGWNLLVNPHYLVYRIFKARYYPRTPFLDANLGFNTSFVWRSIWKAMEVLSLGCGWIIGDESYIMAMNEPWIQRSGDGYIRGS</sequence>
<proteinExistence type="predicted"/>
<dbReference type="EMBL" id="JAMSHJ010000005">
    <property type="protein sequence ID" value="KAI5410367.1"/>
    <property type="molecule type" value="Genomic_DNA"/>
</dbReference>
<accession>A0A9D4WYN9</accession>
<dbReference type="PANTHER" id="PTHR46890">
    <property type="entry name" value="NON-LTR RETROLELEMENT REVERSE TRANSCRIPTASE-LIKE PROTEIN-RELATED"/>
    <property type="match status" value="1"/>
</dbReference>